<evidence type="ECO:0008006" key="4">
    <source>
        <dbReference type="Google" id="ProtNLM"/>
    </source>
</evidence>
<keyword evidence="1" id="KW-0732">Signal</keyword>
<evidence type="ECO:0000313" key="3">
    <source>
        <dbReference type="Proteomes" id="UP000717696"/>
    </source>
</evidence>
<proteinExistence type="predicted"/>
<gene>
    <name evidence="2" type="ORF">B0J13DRAFT_40543</name>
</gene>
<dbReference type="Proteomes" id="UP000717696">
    <property type="component" value="Unassembled WGS sequence"/>
</dbReference>
<keyword evidence="3" id="KW-1185">Reference proteome</keyword>
<feature type="chain" id="PRO_5040359760" description="Secreted protein" evidence="1">
    <location>
        <begin position="26"/>
        <end position="125"/>
    </location>
</feature>
<feature type="signal peptide" evidence="1">
    <location>
        <begin position="1"/>
        <end position="25"/>
    </location>
</feature>
<accession>A0A9P9ET69</accession>
<dbReference type="AlphaFoldDB" id="A0A9P9ET69"/>
<name>A0A9P9ET69_9HYPO</name>
<evidence type="ECO:0000313" key="2">
    <source>
        <dbReference type="EMBL" id="KAH7144131.1"/>
    </source>
</evidence>
<reference evidence="2" key="1">
    <citation type="journal article" date="2021" name="Nat. Commun.">
        <title>Genetic determinants of endophytism in the Arabidopsis root mycobiome.</title>
        <authorList>
            <person name="Mesny F."/>
            <person name="Miyauchi S."/>
            <person name="Thiergart T."/>
            <person name="Pickel B."/>
            <person name="Atanasova L."/>
            <person name="Karlsson M."/>
            <person name="Huettel B."/>
            <person name="Barry K.W."/>
            <person name="Haridas S."/>
            <person name="Chen C."/>
            <person name="Bauer D."/>
            <person name="Andreopoulos W."/>
            <person name="Pangilinan J."/>
            <person name="LaButti K."/>
            <person name="Riley R."/>
            <person name="Lipzen A."/>
            <person name="Clum A."/>
            <person name="Drula E."/>
            <person name="Henrissat B."/>
            <person name="Kohler A."/>
            <person name="Grigoriev I.V."/>
            <person name="Martin F.M."/>
            <person name="Hacquard S."/>
        </authorList>
    </citation>
    <scope>NUCLEOTIDE SEQUENCE</scope>
    <source>
        <strain evidence="2">MPI-CAGE-AT-0021</strain>
    </source>
</reference>
<comment type="caution">
    <text evidence="2">The sequence shown here is derived from an EMBL/GenBank/DDBJ whole genome shotgun (WGS) entry which is preliminary data.</text>
</comment>
<organism evidence="2 3">
    <name type="scientific">Dactylonectria estremocensis</name>
    <dbReference type="NCBI Taxonomy" id="1079267"/>
    <lineage>
        <taxon>Eukaryota</taxon>
        <taxon>Fungi</taxon>
        <taxon>Dikarya</taxon>
        <taxon>Ascomycota</taxon>
        <taxon>Pezizomycotina</taxon>
        <taxon>Sordariomycetes</taxon>
        <taxon>Hypocreomycetidae</taxon>
        <taxon>Hypocreales</taxon>
        <taxon>Nectriaceae</taxon>
        <taxon>Dactylonectria</taxon>
    </lineage>
</organism>
<protein>
    <recommendedName>
        <fullName evidence="4">Secreted protein</fullName>
    </recommendedName>
</protein>
<evidence type="ECO:0000256" key="1">
    <source>
        <dbReference type="SAM" id="SignalP"/>
    </source>
</evidence>
<sequence>MFAARESRWWDFWPSSATRLWLLLQLSIDDYTAHSLGVVVSHRQRYTLECALTLNGAGRKESCCICDYWCHVCRGLTACRRQSHHGTGLKGGNRLPEYPLLFIGLRPRISVTRCTLSETRAVRRA</sequence>
<dbReference type="EMBL" id="JAGMUU010000010">
    <property type="protein sequence ID" value="KAH7144131.1"/>
    <property type="molecule type" value="Genomic_DNA"/>
</dbReference>